<keyword evidence="1" id="KW-1133">Transmembrane helix</keyword>
<keyword evidence="1" id="KW-0812">Transmembrane</keyword>
<dbReference type="Pfam" id="PF01307">
    <property type="entry name" value="Plant_vir_prot"/>
    <property type="match status" value="1"/>
</dbReference>
<feature type="transmembrane region" description="Helical" evidence="1">
    <location>
        <begin position="16"/>
        <end position="34"/>
    </location>
</feature>
<keyword evidence="1" id="KW-0472">Membrane</keyword>
<gene>
    <name evidence="2" type="primary">TGBp2</name>
</gene>
<evidence type="ECO:0000256" key="1">
    <source>
        <dbReference type="SAM" id="Phobius"/>
    </source>
</evidence>
<feature type="transmembrane region" description="Helical" evidence="1">
    <location>
        <begin position="76"/>
        <end position="95"/>
    </location>
</feature>
<accession>A0A125SVE9</accession>
<name>A0A125SVE9_9VIRU</name>
<dbReference type="EMBL" id="LC107516">
    <property type="protein sequence ID" value="BAU45636.1"/>
    <property type="molecule type" value="Genomic_RNA"/>
</dbReference>
<sequence>MSSPLRLTPPPDPTKALIPAVVGVSVAAAIFLLTRSTLPHTGDNIHSLPHGGRYRDGTKAVDYCSPHQDPFKPTQLHAALLVLALLALIHLSGCLHRRPRPDIPCSCPAHPPPP</sequence>
<evidence type="ECO:0000313" key="2">
    <source>
        <dbReference type="EMBL" id="BAU45636.1"/>
    </source>
</evidence>
<protein>
    <submittedName>
        <fullName evidence="2">Triple gene block protein2</fullName>
    </submittedName>
</protein>
<dbReference type="InterPro" id="IPR001896">
    <property type="entry name" value="Plant_vir_prot"/>
</dbReference>
<reference evidence="2" key="1">
    <citation type="journal article" date="2016" name="Genome Announc.">
        <title>Complete Genome Sequences of Two Hydrangea Ringspot Virus Isolates from Japan.</title>
        <authorList>
            <person name="Yusa A."/>
            <person name="Iwabuchi N."/>
            <person name="Koinuma H."/>
            <person name="Keima T."/>
            <person name="Neriya Y."/>
            <person name="Hashimoto M."/>
            <person name="Maejima K."/>
            <person name="Yamaji Y."/>
            <person name="Namba S."/>
        </authorList>
    </citation>
    <scope>NUCLEOTIDE SEQUENCE</scope>
    <source>
        <strain evidence="2">Gu1</strain>
    </source>
</reference>
<organism evidence="2">
    <name type="scientific">Hydrangea ringspot virus</name>
    <dbReference type="NCBI Taxonomy" id="112228"/>
    <lineage>
        <taxon>Viruses</taxon>
        <taxon>Riboviria</taxon>
        <taxon>Orthornavirae</taxon>
        <taxon>Kitrinoviricota</taxon>
        <taxon>Alsuviricetes</taxon>
        <taxon>Tymovirales</taxon>
        <taxon>Alphaflexiviridae</taxon>
        <taxon>Potexvirus</taxon>
        <taxon>Potexvirus hydrangeae</taxon>
    </lineage>
</organism>
<proteinExistence type="predicted"/>